<keyword evidence="2" id="KW-1185">Reference proteome</keyword>
<proteinExistence type="predicted"/>
<accession>A0ABR1E1B9</accession>
<evidence type="ECO:0000313" key="1">
    <source>
        <dbReference type="EMBL" id="KAK6756467.1"/>
    </source>
</evidence>
<sequence length="250" mass="29215">MVRVQKRFTFAGTLIALLERFHDKTIVFPEFVGCVIVDNEITCLARNIPQSDIRNSRAVWDVAFDSDHRPVLLSFKIRFYKRNRGVPFQLKIDMAGRCKGNAPGSIAAEEVFLASAETNSTYIFVCVARRAGDFNQEKRLRRKMRHQLQQDRDNEWTSRAMEFEKSWEDRNPRKAYALLKQHSGKMKRCSPFLNTANGVAVGEATLPIWEEHFRTLLNRLAPSAPELEHRHMRLTRSHRPRRRSWSVFKK</sequence>
<evidence type="ECO:0008006" key="3">
    <source>
        <dbReference type="Google" id="ProtNLM"/>
    </source>
</evidence>
<evidence type="ECO:0000313" key="2">
    <source>
        <dbReference type="Proteomes" id="UP001303046"/>
    </source>
</evidence>
<comment type="caution">
    <text evidence="1">The sequence shown here is derived from an EMBL/GenBank/DDBJ whole genome shotgun (WGS) entry which is preliminary data.</text>
</comment>
<organism evidence="1 2">
    <name type="scientific">Necator americanus</name>
    <name type="common">Human hookworm</name>
    <dbReference type="NCBI Taxonomy" id="51031"/>
    <lineage>
        <taxon>Eukaryota</taxon>
        <taxon>Metazoa</taxon>
        <taxon>Ecdysozoa</taxon>
        <taxon>Nematoda</taxon>
        <taxon>Chromadorea</taxon>
        <taxon>Rhabditida</taxon>
        <taxon>Rhabditina</taxon>
        <taxon>Rhabditomorpha</taxon>
        <taxon>Strongyloidea</taxon>
        <taxon>Ancylostomatidae</taxon>
        <taxon>Bunostominae</taxon>
        <taxon>Necator</taxon>
    </lineage>
</organism>
<protein>
    <recommendedName>
        <fullName evidence="3">Endonuclease/exonuclease/phosphatase domain-containing protein</fullName>
    </recommendedName>
</protein>
<reference evidence="1 2" key="1">
    <citation type="submission" date="2023-08" db="EMBL/GenBank/DDBJ databases">
        <title>A Necator americanus chromosomal reference genome.</title>
        <authorList>
            <person name="Ilik V."/>
            <person name="Petrzelkova K.J."/>
            <person name="Pardy F."/>
            <person name="Fuh T."/>
            <person name="Niatou-Singa F.S."/>
            <person name="Gouil Q."/>
            <person name="Baker L."/>
            <person name="Ritchie M.E."/>
            <person name="Jex A.R."/>
            <person name="Gazzola D."/>
            <person name="Li H."/>
            <person name="Toshio Fujiwara R."/>
            <person name="Zhan B."/>
            <person name="Aroian R.V."/>
            <person name="Pafco B."/>
            <person name="Schwarz E.M."/>
        </authorList>
    </citation>
    <scope>NUCLEOTIDE SEQUENCE [LARGE SCALE GENOMIC DNA]</scope>
    <source>
        <strain evidence="1 2">Aroian</strain>
        <tissue evidence="1">Whole animal</tissue>
    </source>
</reference>
<name>A0ABR1E1B9_NECAM</name>
<dbReference type="Proteomes" id="UP001303046">
    <property type="component" value="Unassembled WGS sequence"/>
</dbReference>
<dbReference type="EMBL" id="JAVFWL010000005">
    <property type="protein sequence ID" value="KAK6756467.1"/>
    <property type="molecule type" value="Genomic_DNA"/>
</dbReference>
<gene>
    <name evidence="1" type="primary">Necator_chrV.g19507</name>
    <name evidence="1" type="ORF">RB195_014715</name>
</gene>